<dbReference type="AlphaFoldDB" id="A0A858R5M9"/>
<dbReference type="Proteomes" id="UP000501891">
    <property type="component" value="Chromosome"/>
</dbReference>
<protein>
    <submittedName>
        <fullName evidence="2">Uncharacterized protein</fullName>
    </submittedName>
</protein>
<evidence type="ECO:0000313" key="2">
    <source>
        <dbReference type="EMBL" id="QJE72701.1"/>
    </source>
</evidence>
<feature type="region of interest" description="Disordered" evidence="1">
    <location>
        <begin position="1"/>
        <end position="22"/>
    </location>
</feature>
<keyword evidence="3" id="KW-1185">Reference proteome</keyword>
<dbReference type="EMBL" id="CP051775">
    <property type="protein sequence ID" value="QJE72701.1"/>
    <property type="molecule type" value="Genomic_DNA"/>
</dbReference>
<dbReference type="KEGG" id="acru:HHL28_05980"/>
<evidence type="ECO:0000256" key="1">
    <source>
        <dbReference type="SAM" id="MobiDB-lite"/>
    </source>
</evidence>
<gene>
    <name evidence="2" type="ORF">HHL28_05980</name>
</gene>
<organism evidence="2 3">
    <name type="scientific">Aerophototrophica crusticola</name>
    <dbReference type="NCBI Taxonomy" id="1709002"/>
    <lineage>
        <taxon>Bacteria</taxon>
        <taxon>Pseudomonadati</taxon>
        <taxon>Pseudomonadota</taxon>
        <taxon>Alphaproteobacteria</taxon>
        <taxon>Rhodospirillales</taxon>
        <taxon>Rhodospirillaceae</taxon>
        <taxon>Aerophototrophica</taxon>
    </lineage>
</organism>
<reference evidence="2" key="1">
    <citation type="submission" date="2020-04" db="EMBL/GenBank/DDBJ databases">
        <title>A desert anoxygenic phototrophic bacterium fixes CO2 using RubisCO under aerobic conditions.</title>
        <authorList>
            <person name="Tang K."/>
        </authorList>
    </citation>
    <scope>NUCLEOTIDE SEQUENCE [LARGE SCALE GENOMIC DNA]</scope>
    <source>
        <strain evidence="2">MIMtkB3</strain>
    </source>
</reference>
<sequence length="499" mass="54812">MAARVGGTAADRAGTEAPGPDGALAKLEAHFRSLDEPALLRVARAVELARAGDRKDPTDEQILSSLRPRLRELRPPRVPTLQRVICQGFEPFLHDGPFPEEKRRGHLSRAVLGPWWRLLLTSPDRQTLVALEVGYGKAVQDHRADAAESFGTQAASVALGMTATLLAEADRSIGRRAELAQTLGGEQGLADLRELALLLRLRPRLVPALDRVRQAAPLDMGWRVADFTPAAVIAARNAYLDLHDAEPELVEYLFLGLMGALAQPWQALRLVRVLSQDMSKAAGHPAALIPARLFSDLTRTLGEIGRQVGGEGQMSRRAWLLTCAKLVSDAGQMVKGLAEEGQVDAHPDWQKLLAEARQKVAQAVDGFAALALRECLQVLPVRQVREDGGQARQEPDMTRALTEEQVATAQAATVLFAAVRKLAEQERLDRSIRAKEADLEQSLKIGIDFRIEYLRARLKHGIAIAQLDAVHQVLKGLPGINIIRDLEYRVERTLERFRA</sequence>
<name>A0A858R5M9_9PROT</name>
<accession>A0A858R5M9</accession>
<evidence type="ECO:0000313" key="3">
    <source>
        <dbReference type="Proteomes" id="UP000501891"/>
    </source>
</evidence>
<proteinExistence type="predicted"/>